<dbReference type="Pfam" id="PF17690">
    <property type="entry name" value="DUF5537"/>
    <property type="match status" value="1"/>
</dbReference>
<reference evidence="2" key="1">
    <citation type="submission" date="2025-08" db="UniProtKB">
        <authorList>
            <consortium name="RefSeq"/>
        </authorList>
    </citation>
    <scope>IDENTIFICATION</scope>
</reference>
<dbReference type="KEGG" id="tmu:105756062"/>
<gene>
    <name evidence="2" type="primary">CUNH8orf89</name>
</gene>
<name>A0A2Y9FYN2_TRIMA</name>
<organism evidence="1 2">
    <name type="scientific">Trichechus manatus latirostris</name>
    <name type="common">Florida manatee</name>
    <dbReference type="NCBI Taxonomy" id="127582"/>
    <lineage>
        <taxon>Eukaryota</taxon>
        <taxon>Metazoa</taxon>
        <taxon>Chordata</taxon>
        <taxon>Craniata</taxon>
        <taxon>Vertebrata</taxon>
        <taxon>Euteleostomi</taxon>
        <taxon>Mammalia</taxon>
        <taxon>Eutheria</taxon>
        <taxon>Afrotheria</taxon>
        <taxon>Sirenia</taxon>
        <taxon>Trichechidae</taxon>
        <taxon>Trichechus</taxon>
    </lineage>
</organism>
<dbReference type="OrthoDB" id="9888309at2759"/>
<dbReference type="STRING" id="127582.A0A2Y9FYN2"/>
<protein>
    <submittedName>
        <fullName evidence="2">Uncharacterized protein</fullName>
    </submittedName>
</protein>
<dbReference type="GeneID" id="105756062"/>
<sequence length="161" mass="18499">MLVLSPEVQFKATKVARSSLDGCFLFESSWRKAVLETQKIKKEYTTAFGLEELKECVKMPYLPGLQSCQKTLSPTPLEVHRRLPHPDIEMPKVRMKKTSETCPVAPWKEKSKSSVFIDPLPGAPPQYLQRLSKMAILEYDTIRQETTRKSKKGKKQELRDC</sequence>
<dbReference type="AlphaFoldDB" id="A0A2Y9FYN2"/>
<evidence type="ECO:0000313" key="2">
    <source>
        <dbReference type="RefSeq" id="XP_012409886.1"/>
    </source>
</evidence>
<keyword evidence="1" id="KW-1185">Reference proteome</keyword>
<evidence type="ECO:0000313" key="1">
    <source>
        <dbReference type="Proteomes" id="UP000248480"/>
    </source>
</evidence>
<proteinExistence type="predicted"/>
<dbReference type="CTD" id="104946270"/>
<dbReference type="Proteomes" id="UP000248480">
    <property type="component" value="Unplaced"/>
</dbReference>
<dbReference type="RefSeq" id="XP_012409886.1">
    <property type="nucleotide sequence ID" value="XM_012554432.2"/>
</dbReference>
<accession>A0A2Y9FYN2</accession>
<dbReference type="InterPro" id="IPR040505">
    <property type="entry name" value="DUF5537"/>
</dbReference>
<dbReference type="InParanoid" id="A0A2Y9FYN2"/>